<evidence type="ECO:0000313" key="2">
    <source>
        <dbReference type="EMBL" id="BEG98341.1"/>
    </source>
</evidence>
<gene>
    <name evidence="2" type="ORF">BSYN_06060</name>
</gene>
<protein>
    <recommendedName>
        <fullName evidence="4">GNAT family N-acetyltransferase</fullName>
    </recommendedName>
</protein>
<dbReference type="EMBL" id="AP028055">
    <property type="protein sequence ID" value="BEG98341.1"/>
    <property type="molecule type" value="Genomic_DNA"/>
</dbReference>
<keyword evidence="1" id="KW-0812">Transmembrane</keyword>
<name>A0ABN6Z9Q1_9BACE</name>
<keyword evidence="1" id="KW-1133">Transmembrane helix</keyword>
<dbReference type="SUPFAM" id="SSF55729">
    <property type="entry name" value="Acyl-CoA N-acyltransferases (Nat)"/>
    <property type="match status" value="1"/>
</dbReference>
<evidence type="ECO:0000256" key="1">
    <source>
        <dbReference type="SAM" id="Phobius"/>
    </source>
</evidence>
<evidence type="ECO:0008006" key="4">
    <source>
        <dbReference type="Google" id="ProtNLM"/>
    </source>
</evidence>
<evidence type="ECO:0000313" key="3">
    <source>
        <dbReference type="Proteomes" id="UP001496674"/>
    </source>
</evidence>
<dbReference type="Proteomes" id="UP001496674">
    <property type="component" value="Chromosome"/>
</dbReference>
<keyword evidence="1" id="KW-0472">Membrane</keyword>
<organism evidence="2 3">
    <name type="scientific">Bacteroides sedimenti</name>
    <dbReference type="NCBI Taxonomy" id="2136147"/>
    <lineage>
        <taxon>Bacteria</taxon>
        <taxon>Pseudomonadati</taxon>
        <taxon>Bacteroidota</taxon>
        <taxon>Bacteroidia</taxon>
        <taxon>Bacteroidales</taxon>
        <taxon>Bacteroidaceae</taxon>
        <taxon>Bacteroides</taxon>
    </lineage>
</organism>
<sequence>MMKNIACDYIAYKKGVIFNKSPHLEKQLCKKKCSALMIKHKGWYVKNTYNFDTSKPTSYWFIIKDSFGGMEELKCRTKNKVRRALRFFDIKPISVDMMREQGYDVYLDSFRRYGKSVDKILTRSLFLEDLDQNKEGREFWGVIDKTDGTLVAYAENFQKEGMCDYYMLKVRSRYLSKGYYPFYGLFYKMNEYYLSQQHIKYVSIGGRTATEQSNIQSFMMSHFSFRKAYVIIRLNYVFILKLLVHLLYPLRTYIPSSRVKALLCLEAMSRGDI</sequence>
<dbReference type="InterPro" id="IPR016181">
    <property type="entry name" value="Acyl_CoA_acyltransferase"/>
</dbReference>
<accession>A0ABN6Z9Q1</accession>
<reference evidence="2 3" key="1">
    <citation type="submission" date="2023-04" db="EMBL/GenBank/DDBJ databases">
        <title>Draft genome sequence of acteroides sedimenti strain YN3PY1.</title>
        <authorList>
            <person name="Yoshida N."/>
        </authorList>
    </citation>
    <scope>NUCLEOTIDE SEQUENCE [LARGE SCALE GENOMIC DNA]</scope>
    <source>
        <strain evidence="2 3">YN3PY1</strain>
    </source>
</reference>
<proteinExistence type="predicted"/>
<feature type="transmembrane region" description="Helical" evidence="1">
    <location>
        <begin position="228"/>
        <end position="248"/>
    </location>
</feature>
<keyword evidence="3" id="KW-1185">Reference proteome</keyword>
<dbReference type="RefSeq" id="WP_353333190.1">
    <property type="nucleotide sequence ID" value="NZ_AP028055.1"/>
</dbReference>